<comment type="caution">
    <text evidence="3">The sequence shown here is derived from an EMBL/GenBank/DDBJ whole genome shotgun (WGS) entry which is preliminary data.</text>
</comment>
<dbReference type="InterPro" id="IPR004675">
    <property type="entry name" value="AhpD_core"/>
</dbReference>
<dbReference type="NCBIfam" id="TIGR00778">
    <property type="entry name" value="ahpD_dom"/>
    <property type="match status" value="1"/>
</dbReference>
<gene>
    <name evidence="3" type="ORF">ACFPB0_00750</name>
</gene>
<feature type="compositionally biased region" description="Polar residues" evidence="1">
    <location>
        <begin position="1"/>
        <end position="17"/>
    </location>
</feature>
<feature type="domain" description="Carboxymuconolactone decarboxylase-like" evidence="2">
    <location>
        <begin position="55"/>
        <end position="110"/>
    </location>
</feature>
<dbReference type="Pfam" id="PF02627">
    <property type="entry name" value="CMD"/>
    <property type="match status" value="1"/>
</dbReference>
<evidence type="ECO:0000313" key="3">
    <source>
        <dbReference type="EMBL" id="MFC4723808.1"/>
    </source>
</evidence>
<dbReference type="EMBL" id="JBHSGQ010000001">
    <property type="protein sequence ID" value="MFC4723808.1"/>
    <property type="molecule type" value="Genomic_DNA"/>
</dbReference>
<proteinExistence type="predicted"/>
<dbReference type="Gene3D" id="1.20.1290.10">
    <property type="entry name" value="AhpD-like"/>
    <property type="match status" value="1"/>
</dbReference>
<name>A0ABV9NA77_9PROT</name>
<dbReference type="InterPro" id="IPR029032">
    <property type="entry name" value="AhpD-like"/>
</dbReference>
<dbReference type="PANTHER" id="PTHR35446">
    <property type="entry name" value="SI:CH211-175M2.5"/>
    <property type="match status" value="1"/>
</dbReference>
<feature type="region of interest" description="Disordered" evidence="1">
    <location>
        <begin position="1"/>
        <end position="24"/>
    </location>
</feature>
<protein>
    <submittedName>
        <fullName evidence="3">Carboxymuconolactone decarboxylase family protein</fullName>
    </submittedName>
</protein>
<evidence type="ECO:0000313" key="4">
    <source>
        <dbReference type="Proteomes" id="UP001596024"/>
    </source>
</evidence>
<dbReference type="InterPro" id="IPR003779">
    <property type="entry name" value="CMD-like"/>
</dbReference>
<evidence type="ECO:0000259" key="2">
    <source>
        <dbReference type="Pfam" id="PF02627"/>
    </source>
</evidence>
<dbReference type="PANTHER" id="PTHR35446:SF3">
    <property type="entry name" value="CMD DOMAIN-CONTAINING PROTEIN"/>
    <property type="match status" value="1"/>
</dbReference>
<keyword evidence="4" id="KW-1185">Reference proteome</keyword>
<organism evidence="3 4">
    <name type="scientific">Glycocaulis abyssi</name>
    <dbReference type="NCBI Taxonomy" id="1433403"/>
    <lineage>
        <taxon>Bacteria</taxon>
        <taxon>Pseudomonadati</taxon>
        <taxon>Pseudomonadota</taxon>
        <taxon>Alphaproteobacteria</taxon>
        <taxon>Maricaulales</taxon>
        <taxon>Maricaulaceae</taxon>
        <taxon>Glycocaulis</taxon>
    </lineage>
</organism>
<dbReference type="Proteomes" id="UP001596024">
    <property type="component" value="Unassembled WGS sequence"/>
</dbReference>
<sequence length="189" mass="21074">MTHYTFQSLKPLQTSEAKSPAREVMDGAQQKMGMVPNMYRTMANLPALLGSYAHGYDLFRQQSGFNAPEQEVVFITISRENGCKYCVSAHSFLADNASGLAKEVTDALRDGKSLPDAKLDALTRFTKVMFDTRGWPAREDVTAFLNAGYEERHVLGIVLALSVKTISNYANHLFDTPLDAPFESRRWDG</sequence>
<dbReference type="RefSeq" id="WP_371394492.1">
    <property type="nucleotide sequence ID" value="NZ_CP163421.1"/>
</dbReference>
<evidence type="ECO:0000256" key="1">
    <source>
        <dbReference type="SAM" id="MobiDB-lite"/>
    </source>
</evidence>
<reference evidence="4" key="1">
    <citation type="journal article" date="2019" name="Int. J. Syst. Evol. Microbiol.">
        <title>The Global Catalogue of Microorganisms (GCM) 10K type strain sequencing project: providing services to taxonomists for standard genome sequencing and annotation.</title>
        <authorList>
            <consortium name="The Broad Institute Genomics Platform"/>
            <consortium name="The Broad Institute Genome Sequencing Center for Infectious Disease"/>
            <person name="Wu L."/>
            <person name="Ma J."/>
        </authorList>
    </citation>
    <scope>NUCLEOTIDE SEQUENCE [LARGE SCALE GENOMIC DNA]</scope>
    <source>
        <strain evidence="4">CCUG 62981</strain>
    </source>
</reference>
<accession>A0ABV9NA77</accession>
<dbReference type="SUPFAM" id="SSF69118">
    <property type="entry name" value="AhpD-like"/>
    <property type="match status" value="1"/>
</dbReference>